<dbReference type="AlphaFoldDB" id="A0A1G7INP3"/>
<proteinExistence type="predicted"/>
<dbReference type="Proteomes" id="UP000199321">
    <property type="component" value="Unassembled WGS sequence"/>
</dbReference>
<name>A0A1G7INP3_9FLAO</name>
<reference evidence="1 2" key="1">
    <citation type="submission" date="2016-10" db="EMBL/GenBank/DDBJ databases">
        <authorList>
            <person name="de Groot N.N."/>
        </authorList>
    </citation>
    <scope>NUCLEOTIDE SEQUENCE [LARGE SCALE GENOMIC DNA]</scope>
    <source>
        <strain evidence="1 2">DSM 16195</strain>
    </source>
</reference>
<organism evidence="1 2">
    <name type="scientific">Ulvibacter litoralis</name>
    <dbReference type="NCBI Taxonomy" id="227084"/>
    <lineage>
        <taxon>Bacteria</taxon>
        <taxon>Pseudomonadati</taxon>
        <taxon>Bacteroidota</taxon>
        <taxon>Flavobacteriia</taxon>
        <taxon>Flavobacteriales</taxon>
        <taxon>Flavobacteriaceae</taxon>
        <taxon>Ulvibacter</taxon>
    </lineage>
</organism>
<gene>
    <name evidence="1" type="ORF">SAMN05421855_106102</name>
</gene>
<keyword evidence="2" id="KW-1185">Reference proteome</keyword>
<accession>A0A1G7INP3</accession>
<evidence type="ECO:0000313" key="2">
    <source>
        <dbReference type="Proteomes" id="UP000199321"/>
    </source>
</evidence>
<protein>
    <submittedName>
        <fullName evidence="1">Uncharacterized protein</fullName>
    </submittedName>
</protein>
<dbReference type="EMBL" id="FNBA01000006">
    <property type="protein sequence ID" value="SDF14164.1"/>
    <property type="molecule type" value="Genomic_DNA"/>
</dbReference>
<sequence>MEKNEFLEKHVFVDLKNTNDGFNSEEIHHFSESDFGILLKRAAKFGIGIYKIEPWLNGKVFGSKTNEDYNKKATNSKWYISAFSDFKREESDLQYSATFKLSEKLLNKENLNF</sequence>
<dbReference type="OrthoDB" id="7066022at2"/>
<evidence type="ECO:0000313" key="1">
    <source>
        <dbReference type="EMBL" id="SDF14164.1"/>
    </source>
</evidence>
<dbReference type="RefSeq" id="WP_093145183.1">
    <property type="nucleotide sequence ID" value="NZ_BMWO01000006.1"/>
</dbReference>